<dbReference type="Proteomes" id="UP000264753">
    <property type="component" value="Unassembled WGS sequence"/>
</dbReference>
<evidence type="ECO:0000313" key="4">
    <source>
        <dbReference type="Proteomes" id="UP000264753"/>
    </source>
</evidence>
<organism evidence="1 4">
    <name type="scientific">Thalassospira lucentensis</name>
    <dbReference type="NCBI Taxonomy" id="168935"/>
    <lineage>
        <taxon>Bacteria</taxon>
        <taxon>Pseudomonadati</taxon>
        <taxon>Pseudomonadota</taxon>
        <taxon>Alphaproteobacteria</taxon>
        <taxon>Rhodospirillales</taxon>
        <taxon>Thalassospiraceae</taxon>
        <taxon>Thalassospira</taxon>
    </lineage>
</organism>
<comment type="caution">
    <text evidence="1">The sequence shown here is derived from an EMBL/GenBank/DDBJ whole genome shotgun (WGS) entry which is preliminary data.</text>
</comment>
<dbReference type="RefSeq" id="WP_276654413.1">
    <property type="nucleotide sequence ID" value="NZ_DOOG01000154.1"/>
</dbReference>
<evidence type="ECO:0000313" key="1">
    <source>
        <dbReference type="EMBL" id="HBU99900.1"/>
    </source>
</evidence>
<evidence type="ECO:0000313" key="3">
    <source>
        <dbReference type="Proteomes" id="UP000264179"/>
    </source>
</evidence>
<gene>
    <name evidence="1" type="ORF">DEF21_18640</name>
    <name evidence="2" type="ORF">DHR80_17675</name>
</gene>
<accession>A0A358HXJ5</accession>
<evidence type="ECO:0000313" key="2">
    <source>
        <dbReference type="EMBL" id="HCW68991.1"/>
    </source>
</evidence>
<dbReference type="AlphaFoldDB" id="A0A358HXJ5"/>
<proteinExistence type="predicted"/>
<name>A0A358HXJ5_9PROT</name>
<protein>
    <recommendedName>
        <fullName evidence="5">Cupin 2 conserved barrel domain-containing protein</fullName>
    </recommendedName>
</protein>
<dbReference type="Proteomes" id="UP000264179">
    <property type="component" value="Unassembled WGS sequence"/>
</dbReference>
<dbReference type="EMBL" id="DPOP01000140">
    <property type="protein sequence ID" value="HCW68991.1"/>
    <property type="molecule type" value="Genomic_DNA"/>
</dbReference>
<dbReference type="EMBL" id="DOOG01000154">
    <property type="protein sequence ID" value="HBU99900.1"/>
    <property type="molecule type" value="Genomic_DNA"/>
</dbReference>
<sequence length="122" mass="13172">MLDRGYVQGVPCVFEAMSSIGTEVSLEMSEVLLQGPCVVSGVQTACAEELIFVLSGDVEISEIDGKPMERHDNCFSILRGQRYHLNVTSSEPVKLMRVLVPAFQNAGQAALAKAQITGMVLN</sequence>
<evidence type="ECO:0008006" key="5">
    <source>
        <dbReference type="Google" id="ProtNLM"/>
    </source>
</evidence>
<reference evidence="3 4" key="1">
    <citation type="journal article" date="2018" name="Nat. Biotechnol.">
        <title>A standardized bacterial taxonomy based on genome phylogeny substantially revises the tree of life.</title>
        <authorList>
            <person name="Parks D.H."/>
            <person name="Chuvochina M."/>
            <person name="Waite D.W."/>
            <person name="Rinke C."/>
            <person name="Skarshewski A."/>
            <person name="Chaumeil P.A."/>
            <person name="Hugenholtz P."/>
        </authorList>
    </citation>
    <scope>NUCLEOTIDE SEQUENCE [LARGE SCALE GENOMIC DNA]</scope>
    <source>
        <strain evidence="1">UBA8707</strain>
        <strain evidence="2">UBA9881</strain>
    </source>
</reference>